<dbReference type="HOGENOM" id="CLU_080432_0_0_6"/>
<evidence type="ECO:0000313" key="3">
    <source>
        <dbReference type="Proteomes" id="UP000006683"/>
    </source>
</evidence>
<protein>
    <submittedName>
        <fullName evidence="2">Uncharacterized protein</fullName>
    </submittedName>
</protein>
<feature type="coiled-coil region" evidence="1">
    <location>
        <begin position="51"/>
        <end position="106"/>
    </location>
</feature>
<organism evidence="2 3">
    <name type="scientific">Ferrimonas balearica (strain DSM 9799 / CCM 4581 / KCTC 23876 / PAT)</name>
    <dbReference type="NCBI Taxonomy" id="550540"/>
    <lineage>
        <taxon>Bacteria</taxon>
        <taxon>Pseudomonadati</taxon>
        <taxon>Pseudomonadota</taxon>
        <taxon>Gammaproteobacteria</taxon>
        <taxon>Alteromonadales</taxon>
        <taxon>Ferrimonadaceae</taxon>
        <taxon>Ferrimonas</taxon>
    </lineage>
</organism>
<dbReference type="EMBL" id="CP002209">
    <property type="protein sequence ID" value="ADN77303.1"/>
    <property type="molecule type" value="Genomic_DNA"/>
</dbReference>
<dbReference type="GeneID" id="67183325"/>
<evidence type="ECO:0000256" key="1">
    <source>
        <dbReference type="SAM" id="Coils"/>
    </source>
</evidence>
<reference evidence="2 3" key="1">
    <citation type="journal article" date="2010" name="Stand. Genomic Sci.">
        <title>Complete genome sequence of Ferrimonas balearica type strain (PAT).</title>
        <authorList>
            <person name="Nolan M."/>
            <person name="Sikorski J."/>
            <person name="Davenport K."/>
            <person name="Lucas S."/>
            <person name="Glavina Del Rio T."/>
            <person name="Tice H."/>
            <person name="Cheng J."/>
            <person name="Goodwin L."/>
            <person name="Pitluck S."/>
            <person name="Liolios K."/>
            <person name="Ivanova N."/>
            <person name="Mavromatis K."/>
            <person name="Ovchinnikova G."/>
            <person name="Pati A."/>
            <person name="Chen A."/>
            <person name="Palaniappan K."/>
            <person name="Land M."/>
            <person name="Hauser L."/>
            <person name="Chang Y."/>
            <person name="Jeffries C."/>
            <person name="Tapia R."/>
            <person name="Brettin T."/>
            <person name="Detter J."/>
            <person name="Han C."/>
            <person name="Yasawong M."/>
            <person name="Rohde M."/>
            <person name="Tindall B."/>
            <person name="Goker M."/>
            <person name="Woyke T."/>
            <person name="Bristow J."/>
            <person name="Eisen J."/>
            <person name="Markowitz V."/>
            <person name="Hugenholtz P."/>
            <person name="Kyrpides N."/>
            <person name="Klenk H."/>
            <person name="Lapidus A."/>
        </authorList>
    </citation>
    <scope>NUCLEOTIDE SEQUENCE [LARGE SCALE GENOMIC DNA]</scope>
    <source>
        <strain evidence="3">DSM 9799 / CCM 4581 / KCTC 23876 / PAT</strain>
    </source>
</reference>
<keyword evidence="3" id="KW-1185">Reference proteome</keyword>
<dbReference type="STRING" id="550540.Fbal_3104"/>
<accession>E1SUJ6</accession>
<dbReference type="OrthoDB" id="7056878at2"/>
<dbReference type="InterPro" id="IPR046703">
    <property type="entry name" value="DUF6776"/>
</dbReference>
<dbReference type="AlphaFoldDB" id="E1SUJ6"/>
<dbReference type="Proteomes" id="UP000006683">
    <property type="component" value="Chromosome"/>
</dbReference>
<evidence type="ECO:0000313" key="2">
    <source>
        <dbReference type="EMBL" id="ADN77303.1"/>
    </source>
</evidence>
<name>E1SUJ6_FERBD</name>
<dbReference type="Pfam" id="PF20567">
    <property type="entry name" value="DUF6776"/>
    <property type="match status" value="1"/>
</dbReference>
<gene>
    <name evidence="2" type="ordered locus">Fbal_3104</name>
</gene>
<sequence length="250" mass="29020">MQKWKHRWHALCRLEQSFKPRGLVLLVMALALILTGYSVGYLEQWALHKQVDHYQAAQEEWHQERLELERELATRGLEVRMEQQSQAETREMMARQREQIQALETDLTFFRNIMAPEKTADGVQIHDFILDETADLDRFRFRLVLTQQKIRKRFVKGNVTLTLYGSEQGQAVSRDLTQLGVDGAGLKFSFRYFQQLEDEFTLPQGFVPERLVVQLRLPAATGQKASSAEISYPFADLVSAPIMAQLRDNH</sequence>
<keyword evidence="1" id="KW-0175">Coiled coil</keyword>
<proteinExistence type="predicted"/>
<dbReference type="KEGG" id="fbl:Fbal_3104"/>
<dbReference type="eggNOG" id="ENOG5032TUN">
    <property type="taxonomic scope" value="Bacteria"/>
</dbReference>
<dbReference type="RefSeq" id="WP_013346609.1">
    <property type="nucleotide sequence ID" value="NC_014541.1"/>
</dbReference>